<protein>
    <submittedName>
        <fullName evidence="1">Uncharacterized protein</fullName>
    </submittedName>
</protein>
<evidence type="ECO:0000313" key="1">
    <source>
        <dbReference type="EMBL" id="CCF19990.1"/>
    </source>
</evidence>
<name>L0NFX8_9HYPH</name>
<dbReference type="EMBL" id="FO082820">
    <property type="protein sequence ID" value="CCF19990.1"/>
    <property type="molecule type" value="Genomic_DNA"/>
</dbReference>
<organism evidence="1 2">
    <name type="scientific">Pseudorhizobium banfieldiae</name>
    <dbReference type="NCBI Taxonomy" id="1125847"/>
    <lineage>
        <taxon>Bacteria</taxon>
        <taxon>Pseudomonadati</taxon>
        <taxon>Pseudomonadota</taxon>
        <taxon>Alphaproteobacteria</taxon>
        <taxon>Hyphomicrobiales</taxon>
        <taxon>Rhizobiaceae</taxon>
        <taxon>Rhizobium/Agrobacterium group</taxon>
        <taxon>Pseudorhizobium</taxon>
    </lineage>
</organism>
<proteinExistence type="predicted"/>
<dbReference type="Proteomes" id="UP000010792">
    <property type="component" value="Chromosome"/>
</dbReference>
<reference evidence="1 2" key="1">
    <citation type="journal article" date="2013" name="Genome Biol. Evol.">
        <title>Life in an arsenic-containing gold mine: genome and physiology of the autotrophic arsenite-oxidizing bacterium rhizobium sp. NT-26.</title>
        <authorList>
            <person name="Andres J."/>
            <person name="Arsene-Ploetze F."/>
            <person name="Barbe V."/>
            <person name="Brochier-Armanet C."/>
            <person name="Cleiss-Arnold J."/>
            <person name="Coppee J.Y."/>
            <person name="Dillies M.A."/>
            <person name="Geist"/>
            <person name="L"/>
            <person name="Joublin A."/>
            <person name="Koechler S."/>
            <person name="Lassalle F."/>
            <person name="Marchal M."/>
            <person name="Medigue C."/>
            <person name="Muller D."/>
            <person name="Nesme X."/>
            <person name="Plewniak F."/>
            <person name="Proux C."/>
            <person name="Ramirez-Bahena M.H."/>
            <person name="Schenowitz C."/>
            <person name="Sismeiro O."/>
            <person name="Vallenet D."/>
            <person name="Santini J.M."/>
            <person name="Bertin P.N."/>
        </authorList>
    </citation>
    <scope>NUCLEOTIDE SEQUENCE [LARGE SCALE GENOMIC DNA]</scope>
    <source>
        <strain evidence="1 2">NT-26</strain>
    </source>
</reference>
<keyword evidence="2" id="KW-1185">Reference proteome</keyword>
<evidence type="ECO:0000313" key="2">
    <source>
        <dbReference type="Proteomes" id="UP000010792"/>
    </source>
</evidence>
<dbReference type="STRING" id="1125847.NT26_2266"/>
<gene>
    <name evidence="1" type="ORF">NT26_2266</name>
</gene>
<accession>L0NFX8</accession>
<dbReference type="KEGG" id="rht:NT26_2266"/>
<sequence length="58" mass="6454">MTEGNDQKDTALDAGKSLGSGLDEIGWQANDLRIMLKPRPLRPRIRRYCVTPAGDEQV</sequence>
<dbReference type="AlphaFoldDB" id="L0NFX8"/>